<name>A0A454JHL1_9NEIS</name>
<dbReference type="EMBL" id="RFAR01000046">
    <property type="protein sequence ID" value="RMC96847.1"/>
    <property type="molecule type" value="Genomic_DNA"/>
</dbReference>
<keyword evidence="2" id="KW-1185">Reference proteome</keyword>
<dbReference type="Proteomes" id="UP000274139">
    <property type="component" value="Unassembled WGS sequence"/>
</dbReference>
<accession>A0A454JHL1</accession>
<protein>
    <submittedName>
        <fullName evidence="1">Uncharacterized protein</fullName>
    </submittedName>
</protein>
<comment type="caution">
    <text evidence="1">The sequence shown here is derived from an EMBL/GenBank/DDBJ whole genome shotgun (WGS) entry which is preliminary data.</text>
</comment>
<sequence>MLRFAAVQAFAADQVNARHVTSRQAASFSCLLRVAKMLKLSQTSPRAAPGKSRVRHYTRLQQAECPAGAGSFGQSPSHQWLCQC</sequence>
<gene>
    <name evidence="1" type="ORF">EAY64_11535</name>
</gene>
<reference evidence="1 2" key="1">
    <citation type="submission" date="2018-10" db="EMBL/GenBank/DDBJ databases">
        <title>Draft genome sequence of Aquitalea MWU14-2217 isolated from a wild cranberry bog in Provincetown, Massachusetts.</title>
        <authorList>
            <person name="Ebadzadsahrai G."/>
            <person name="Soby S."/>
        </authorList>
    </citation>
    <scope>NUCLEOTIDE SEQUENCE [LARGE SCALE GENOMIC DNA]</scope>
    <source>
        <strain evidence="1 2">MWU14-2217</strain>
    </source>
</reference>
<organism evidence="1 2">
    <name type="scientific">Aquitalea palustris</name>
    <dbReference type="NCBI Taxonomy" id="2480983"/>
    <lineage>
        <taxon>Bacteria</taxon>
        <taxon>Pseudomonadati</taxon>
        <taxon>Pseudomonadota</taxon>
        <taxon>Betaproteobacteria</taxon>
        <taxon>Neisseriales</taxon>
        <taxon>Chromobacteriaceae</taxon>
        <taxon>Aquitalea</taxon>
    </lineage>
</organism>
<proteinExistence type="predicted"/>
<dbReference type="AlphaFoldDB" id="A0A454JHL1"/>
<evidence type="ECO:0000313" key="1">
    <source>
        <dbReference type="EMBL" id="RMC96847.1"/>
    </source>
</evidence>
<evidence type="ECO:0000313" key="2">
    <source>
        <dbReference type="Proteomes" id="UP000274139"/>
    </source>
</evidence>